<dbReference type="InterPro" id="IPR036249">
    <property type="entry name" value="Thioredoxin-like_sf"/>
</dbReference>
<keyword evidence="7" id="KW-1185">Reference proteome</keyword>
<evidence type="ECO:0000256" key="1">
    <source>
        <dbReference type="ARBA" id="ARBA00012452"/>
    </source>
</evidence>
<dbReference type="EMBL" id="JXTB01000042">
    <property type="protein sequence ID" value="PON71865.1"/>
    <property type="molecule type" value="Genomic_DNA"/>
</dbReference>
<dbReference type="Proteomes" id="UP000237105">
    <property type="component" value="Unassembled WGS sequence"/>
</dbReference>
<dbReference type="Gene3D" id="1.20.1050.10">
    <property type="match status" value="1"/>
</dbReference>
<dbReference type="CDD" id="cd03185">
    <property type="entry name" value="GST_C_Tau"/>
    <property type="match status" value="1"/>
</dbReference>
<comment type="caution">
    <text evidence="6">The sequence shown here is derived from an EMBL/GenBank/DDBJ whole genome shotgun (WGS) entry which is preliminary data.</text>
</comment>
<evidence type="ECO:0000259" key="5">
    <source>
        <dbReference type="PROSITE" id="PS50405"/>
    </source>
</evidence>
<dbReference type="PANTHER" id="PTHR11260">
    <property type="entry name" value="GLUTATHIONE S-TRANSFERASE, GST, SUPERFAMILY, GST DOMAIN CONTAINING"/>
    <property type="match status" value="1"/>
</dbReference>
<dbReference type="GO" id="GO:0006749">
    <property type="term" value="P:glutathione metabolic process"/>
    <property type="evidence" value="ECO:0007669"/>
    <property type="project" value="InterPro"/>
</dbReference>
<sequence>MGGCKSAWSFLSLVCWRIEWALKHKGIDYEYIEQDLRNKSTLLLKSSPRRNRHNHLLPEDPLEKAMVRFWAKYVDDKCVLDALAASRAKGSEQKKAVNSAQESLKLLEKLIEGKKLFGGETIGFLDLVVGSLPNWLRLLEGMEGIKLFDSEKLPLLHEWAQRFTEIPIIKECMPKTEDLISCFRAQRIGK</sequence>
<dbReference type="STRING" id="3476.A0A2P5DEZ1"/>
<feature type="chain" id="PRO_5015181045" description="glutathione transferase" evidence="4">
    <location>
        <begin position="22"/>
        <end position="190"/>
    </location>
</feature>
<dbReference type="InterPro" id="IPR010987">
    <property type="entry name" value="Glutathione-S-Trfase_C-like"/>
</dbReference>
<dbReference type="Pfam" id="PF00043">
    <property type="entry name" value="GST_C"/>
    <property type="match status" value="1"/>
</dbReference>
<dbReference type="InterPro" id="IPR004046">
    <property type="entry name" value="GST_C"/>
</dbReference>
<organism evidence="6 7">
    <name type="scientific">Parasponia andersonii</name>
    <name type="common">Sponia andersonii</name>
    <dbReference type="NCBI Taxonomy" id="3476"/>
    <lineage>
        <taxon>Eukaryota</taxon>
        <taxon>Viridiplantae</taxon>
        <taxon>Streptophyta</taxon>
        <taxon>Embryophyta</taxon>
        <taxon>Tracheophyta</taxon>
        <taxon>Spermatophyta</taxon>
        <taxon>Magnoliopsida</taxon>
        <taxon>eudicotyledons</taxon>
        <taxon>Gunneridae</taxon>
        <taxon>Pentapetalae</taxon>
        <taxon>rosids</taxon>
        <taxon>fabids</taxon>
        <taxon>Rosales</taxon>
        <taxon>Cannabaceae</taxon>
        <taxon>Parasponia</taxon>
    </lineage>
</organism>
<dbReference type="PROSITE" id="PS50405">
    <property type="entry name" value="GST_CTER"/>
    <property type="match status" value="1"/>
</dbReference>
<comment type="catalytic activity">
    <reaction evidence="3">
        <text>RX + glutathione = an S-substituted glutathione + a halide anion + H(+)</text>
        <dbReference type="Rhea" id="RHEA:16437"/>
        <dbReference type="ChEBI" id="CHEBI:15378"/>
        <dbReference type="ChEBI" id="CHEBI:16042"/>
        <dbReference type="ChEBI" id="CHEBI:17792"/>
        <dbReference type="ChEBI" id="CHEBI:57925"/>
        <dbReference type="ChEBI" id="CHEBI:90779"/>
        <dbReference type="EC" id="2.5.1.18"/>
    </reaction>
</comment>
<dbReference type="InterPro" id="IPR045074">
    <property type="entry name" value="GST_C_Tau"/>
</dbReference>
<dbReference type="InterPro" id="IPR036282">
    <property type="entry name" value="Glutathione-S-Trfase_C_sf"/>
</dbReference>
<dbReference type="OrthoDB" id="4951845at2759"/>
<dbReference type="Gene3D" id="3.40.30.10">
    <property type="entry name" value="Glutaredoxin"/>
    <property type="match status" value="1"/>
</dbReference>
<evidence type="ECO:0000256" key="4">
    <source>
        <dbReference type="SAM" id="SignalP"/>
    </source>
</evidence>
<dbReference type="SUPFAM" id="SSF47616">
    <property type="entry name" value="GST C-terminal domain-like"/>
    <property type="match status" value="1"/>
</dbReference>
<dbReference type="EC" id="2.5.1.18" evidence="1"/>
<feature type="signal peptide" evidence="4">
    <location>
        <begin position="1"/>
        <end position="21"/>
    </location>
</feature>
<dbReference type="PANTHER" id="PTHR11260:SF590">
    <property type="entry name" value="GLUTATHIONE TRANSFERASE"/>
    <property type="match status" value="1"/>
</dbReference>
<accession>A0A2P5DEZ1</accession>
<protein>
    <recommendedName>
        <fullName evidence="1">glutathione transferase</fullName>
        <ecNumber evidence="1">2.5.1.18</ecNumber>
    </recommendedName>
</protein>
<feature type="domain" description="GST C-terminal" evidence="5">
    <location>
        <begin position="60"/>
        <end position="183"/>
    </location>
</feature>
<dbReference type="GO" id="GO:0004364">
    <property type="term" value="F:glutathione transferase activity"/>
    <property type="evidence" value="ECO:0007669"/>
    <property type="project" value="UniProtKB-EC"/>
</dbReference>
<keyword evidence="4" id="KW-0732">Signal</keyword>
<evidence type="ECO:0000313" key="6">
    <source>
        <dbReference type="EMBL" id="PON71865.1"/>
    </source>
</evidence>
<dbReference type="FunFam" id="1.20.1050.10:FF:000012">
    <property type="entry name" value="Tau class glutathione S-transferase"/>
    <property type="match status" value="1"/>
</dbReference>
<evidence type="ECO:0000313" key="7">
    <source>
        <dbReference type="Proteomes" id="UP000237105"/>
    </source>
</evidence>
<proteinExistence type="predicted"/>
<gene>
    <name evidence="6" type="ORF">PanWU01x14_070520</name>
</gene>
<evidence type="ECO:0000256" key="2">
    <source>
        <dbReference type="ARBA" id="ARBA00022679"/>
    </source>
</evidence>
<dbReference type="AlphaFoldDB" id="A0A2P5DEZ1"/>
<dbReference type="GO" id="GO:0005737">
    <property type="term" value="C:cytoplasm"/>
    <property type="evidence" value="ECO:0007669"/>
    <property type="project" value="TreeGrafter"/>
</dbReference>
<evidence type="ECO:0000256" key="3">
    <source>
        <dbReference type="ARBA" id="ARBA00047960"/>
    </source>
</evidence>
<keyword evidence="2" id="KW-0808">Transferase</keyword>
<dbReference type="SUPFAM" id="SSF52833">
    <property type="entry name" value="Thioredoxin-like"/>
    <property type="match status" value="1"/>
</dbReference>
<name>A0A2P5DEZ1_PARAD</name>
<dbReference type="InterPro" id="IPR045073">
    <property type="entry name" value="Omega/Tau-like"/>
</dbReference>
<reference evidence="7" key="1">
    <citation type="submission" date="2016-06" db="EMBL/GenBank/DDBJ databases">
        <title>Parallel loss of symbiosis genes in relatives of nitrogen-fixing non-legume Parasponia.</title>
        <authorList>
            <person name="Van Velzen R."/>
            <person name="Holmer R."/>
            <person name="Bu F."/>
            <person name="Rutten L."/>
            <person name="Van Zeijl A."/>
            <person name="Liu W."/>
            <person name="Santuari L."/>
            <person name="Cao Q."/>
            <person name="Sharma T."/>
            <person name="Shen D."/>
            <person name="Roswanjaya Y."/>
            <person name="Wardhani T."/>
            <person name="Kalhor M.S."/>
            <person name="Jansen J."/>
            <person name="Van den Hoogen J."/>
            <person name="Gungor B."/>
            <person name="Hartog M."/>
            <person name="Hontelez J."/>
            <person name="Verver J."/>
            <person name="Yang W.-C."/>
            <person name="Schijlen E."/>
            <person name="Repin R."/>
            <person name="Schilthuizen M."/>
            <person name="Schranz E."/>
            <person name="Heidstra R."/>
            <person name="Miyata K."/>
            <person name="Fedorova E."/>
            <person name="Kohlen W."/>
            <person name="Bisseling T."/>
            <person name="Smit S."/>
            <person name="Geurts R."/>
        </authorList>
    </citation>
    <scope>NUCLEOTIDE SEQUENCE [LARGE SCALE GENOMIC DNA]</scope>
    <source>
        <strain evidence="7">cv. WU1-14</strain>
    </source>
</reference>